<evidence type="ECO:0000313" key="8">
    <source>
        <dbReference type="EMBL" id="QXM06032.1"/>
    </source>
</evidence>
<name>A0ABX8RC43_9CLOT</name>
<comment type="similarity">
    <text evidence="5">Belongs to the RecN family.</text>
</comment>
<dbReference type="NCBIfam" id="TIGR00634">
    <property type="entry name" value="recN"/>
    <property type="match status" value="1"/>
</dbReference>
<dbReference type="PANTHER" id="PTHR11059">
    <property type="entry name" value="DNA REPAIR PROTEIN RECN"/>
    <property type="match status" value="1"/>
</dbReference>
<sequence>MLLELIINNFALIERLDIRFGGGLNILTGETGAGKSIIIDAVNMAIGERADKNFIRTGSDKSTIQMIFRSQNEHLIKILNEKGIDLFDNDIIIITREIYSSGRSTSRINDRVVTTSLVKEISKYLIDIHGQHAHQSLLFPENHIDILDSFDEENIINLKKKVSNKYDELKKLENKLIKLCGNDLERERKKDLLKFQLKEIDACELKVGEDTDLLSQHHLLSNSEKIFTIMSNSYEKLYNGDGRYLSIMDTIGNIIHELESIKDLDNNINNMYNMLQECSYTIEDVSRDIRNYRDNIEFDPFLLEQVEQRLDLINNLKRKYGNSIDEILSYREKIFLELEELENNETIAAEVKNNIEKIKNEYLELSIELSNIRKSVASKLEDQITSILEGLNMNKVIFKVNFKNDIHQPDERIFTPKGLDKVEFLISTNAGEAPKPIAKIASGGEMSRIMLAFKTILAHSDSIPTLIFDEIDTGISGRTANIVGEKLAILSRTHQILCITHLPQIASMADHHFYIEKNYQNNSTLTNVHKLSENDRIKELGRLLGGITLTDLTLEHAREMIYLGNQFKNSLK</sequence>
<dbReference type="InterPro" id="IPR003395">
    <property type="entry name" value="RecF/RecN/SMC_N"/>
</dbReference>
<keyword evidence="1" id="KW-0547">Nucleotide-binding</keyword>
<keyword evidence="4 5" id="KW-0234">DNA repair</keyword>
<keyword evidence="2 5" id="KW-0227">DNA damage</keyword>
<keyword evidence="9" id="KW-1185">Reference proteome</keyword>
<evidence type="ECO:0000256" key="6">
    <source>
        <dbReference type="SAM" id="Coils"/>
    </source>
</evidence>
<evidence type="ECO:0000313" key="9">
    <source>
        <dbReference type="Proteomes" id="UP000886818"/>
    </source>
</evidence>
<protein>
    <recommendedName>
        <fullName evidence="5">DNA repair protein RecN</fullName>
    </recommendedName>
    <alternativeName>
        <fullName evidence="5">Recombination protein N</fullName>
    </alternativeName>
</protein>
<keyword evidence="6" id="KW-0175">Coiled coil</keyword>
<dbReference type="PIRSF" id="PIRSF003128">
    <property type="entry name" value="RecN"/>
    <property type="match status" value="1"/>
</dbReference>
<evidence type="ECO:0000259" key="7">
    <source>
        <dbReference type="Pfam" id="PF02463"/>
    </source>
</evidence>
<dbReference type="PANTHER" id="PTHR11059:SF0">
    <property type="entry name" value="DNA REPAIR PROTEIN RECN"/>
    <property type="match status" value="1"/>
</dbReference>
<organism evidence="8 9">
    <name type="scientific">Crassaminicella indica</name>
    <dbReference type="NCBI Taxonomy" id="2855394"/>
    <lineage>
        <taxon>Bacteria</taxon>
        <taxon>Bacillati</taxon>
        <taxon>Bacillota</taxon>
        <taxon>Clostridia</taxon>
        <taxon>Eubacteriales</taxon>
        <taxon>Clostridiaceae</taxon>
        <taxon>Crassaminicella</taxon>
    </lineage>
</organism>
<reference evidence="8" key="1">
    <citation type="submission" date="2021-07" db="EMBL/GenBank/DDBJ databases">
        <title>Complete genome sequence of Crassaminicella sp. 143-21, isolated from a deep-sea hydrothermal vent.</title>
        <authorList>
            <person name="Li X."/>
        </authorList>
    </citation>
    <scope>NUCLEOTIDE SEQUENCE</scope>
    <source>
        <strain evidence="8">143-21</strain>
    </source>
</reference>
<dbReference type="RefSeq" id="WP_218282729.1">
    <property type="nucleotide sequence ID" value="NZ_CP078093.1"/>
</dbReference>
<comment type="function">
    <text evidence="5">May be involved in recombinational repair of damaged DNA.</text>
</comment>
<feature type="coiled-coil region" evidence="6">
    <location>
        <begin position="341"/>
        <end position="375"/>
    </location>
</feature>
<evidence type="ECO:0000256" key="2">
    <source>
        <dbReference type="ARBA" id="ARBA00022763"/>
    </source>
</evidence>
<dbReference type="CDD" id="cd03241">
    <property type="entry name" value="ABC_RecN"/>
    <property type="match status" value="2"/>
</dbReference>
<accession>A0ABX8RC43</accession>
<keyword evidence="3" id="KW-0067">ATP-binding</keyword>
<dbReference type="InterPro" id="IPR004604">
    <property type="entry name" value="DNA_recomb/repair_RecN"/>
</dbReference>
<dbReference type="NCBIfam" id="NF008121">
    <property type="entry name" value="PRK10869.1"/>
    <property type="match status" value="1"/>
</dbReference>
<evidence type="ECO:0000256" key="3">
    <source>
        <dbReference type="ARBA" id="ARBA00022840"/>
    </source>
</evidence>
<dbReference type="EMBL" id="CP078093">
    <property type="protein sequence ID" value="QXM06032.1"/>
    <property type="molecule type" value="Genomic_DNA"/>
</dbReference>
<proteinExistence type="inferred from homology"/>
<evidence type="ECO:0000256" key="4">
    <source>
        <dbReference type="ARBA" id="ARBA00023204"/>
    </source>
</evidence>
<feature type="domain" description="RecF/RecN/SMC N-terminal" evidence="7">
    <location>
        <begin position="2"/>
        <end position="520"/>
    </location>
</feature>
<dbReference type="Proteomes" id="UP000886818">
    <property type="component" value="Chromosome"/>
</dbReference>
<evidence type="ECO:0000256" key="1">
    <source>
        <dbReference type="ARBA" id="ARBA00022741"/>
    </source>
</evidence>
<evidence type="ECO:0000256" key="5">
    <source>
        <dbReference type="PIRNR" id="PIRNR003128"/>
    </source>
</evidence>
<dbReference type="Pfam" id="PF02463">
    <property type="entry name" value="SMC_N"/>
    <property type="match status" value="1"/>
</dbReference>
<gene>
    <name evidence="8" type="primary">recN</name>
    <name evidence="8" type="ORF">KVH43_11855</name>
</gene>